<feature type="domain" description="Cytochrome c" evidence="9">
    <location>
        <begin position="117"/>
        <end position="226"/>
    </location>
</feature>
<dbReference type="InterPro" id="IPR036909">
    <property type="entry name" value="Cyt_c-like_dom_sf"/>
</dbReference>
<evidence type="ECO:0000256" key="4">
    <source>
        <dbReference type="ARBA" id="ARBA00023002"/>
    </source>
</evidence>
<dbReference type="EMBL" id="CP089982">
    <property type="protein sequence ID" value="WXA92505.1"/>
    <property type="molecule type" value="Genomic_DNA"/>
</dbReference>
<comment type="subcellular location">
    <subcellularLocation>
        <location evidence="1">Cell envelope</location>
    </subcellularLocation>
</comment>
<keyword evidence="10" id="KW-0575">Peroxidase</keyword>
<feature type="region of interest" description="Disordered" evidence="7">
    <location>
        <begin position="37"/>
        <end position="77"/>
    </location>
</feature>
<evidence type="ECO:0000313" key="10">
    <source>
        <dbReference type="EMBL" id="WXA92505.1"/>
    </source>
</evidence>
<keyword evidence="4" id="KW-0560">Oxidoreductase</keyword>
<dbReference type="PROSITE" id="PS51007">
    <property type="entry name" value="CYTC"/>
    <property type="match status" value="2"/>
</dbReference>
<keyword evidence="8" id="KW-0732">Signal</keyword>
<evidence type="ECO:0000256" key="1">
    <source>
        <dbReference type="ARBA" id="ARBA00004196"/>
    </source>
</evidence>
<feature type="chain" id="PRO_5045820764" evidence="8">
    <location>
        <begin position="39"/>
        <end position="468"/>
    </location>
</feature>
<proteinExistence type="predicted"/>
<protein>
    <submittedName>
        <fullName evidence="10">Cytochrome-c peroxidase</fullName>
    </submittedName>
</protein>
<dbReference type="Pfam" id="PF03150">
    <property type="entry name" value="CCP_MauG"/>
    <property type="match status" value="1"/>
</dbReference>
<evidence type="ECO:0000256" key="7">
    <source>
        <dbReference type="SAM" id="MobiDB-lite"/>
    </source>
</evidence>
<evidence type="ECO:0000256" key="2">
    <source>
        <dbReference type="ARBA" id="ARBA00022617"/>
    </source>
</evidence>
<evidence type="ECO:0000256" key="8">
    <source>
        <dbReference type="SAM" id="SignalP"/>
    </source>
</evidence>
<dbReference type="InterPro" id="IPR051395">
    <property type="entry name" value="Cytochrome_c_Peroxidase/MauG"/>
</dbReference>
<dbReference type="PANTHER" id="PTHR30600">
    <property type="entry name" value="CYTOCHROME C PEROXIDASE-RELATED"/>
    <property type="match status" value="1"/>
</dbReference>
<evidence type="ECO:0000256" key="6">
    <source>
        <dbReference type="PROSITE-ProRule" id="PRU00433"/>
    </source>
</evidence>
<keyword evidence="3 6" id="KW-0479">Metal-binding</keyword>
<dbReference type="Gene3D" id="1.10.760.10">
    <property type="entry name" value="Cytochrome c-like domain"/>
    <property type="match status" value="2"/>
</dbReference>
<dbReference type="SUPFAM" id="SSF46626">
    <property type="entry name" value="Cytochrome c"/>
    <property type="match status" value="2"/>
</dbReference>
<reference evidence="10 11" key="1">
    <citation type="submission" date="2021-12" db="EMBL/GenBank/DDBJ databases">
        <title>Discovery of the Pendulisporaceae a myxobacterial family with distinct sporulation behavior and unique specialized metabolism.</title>
        <authorList>
            <person name="Garcia R."/>
            <person name="Popoff A."/>
            <person name="Bader C.D."/>
            <person name="Loehr J."/>
            <person name="Walesch S."/>
            <person name="Walt C."/>
            <person name="Boldt J."/>
            <person name="Bunk B."/>
            <person name="Haeckl F.J.F.P.J."/>
            <person name="Gunesch A.P."/>
            <person name="Birkelbach J."/>
            <person name="Nuebel U."/>
            <person name="Pietschmann T."/>
            <person name="Bach T."/>
            <person name="Mueller R."/>
        </authorList>
    </citation>
    <scope>NUCLEOTIDE SEQUENCE [LARGE SCALE GENOMIC DNA]</scope>
    <source>
        <strain evidence="10 11">MSr12523</strain>
    </source>
</reference>
<keyword evidence="2 6" id="KW-0349">Heme</keyword>
<feature type="compositionally biased region" description="Pro residues" evidence="7">
    <location>
        <begin position="42"/>
        <end position="54"/>
    </location>
</feature>
<dbReference type="RefSeq" id="WP_394843107.1">
    <property type="nucleotide sequence ID" value="NZ_CP089982.1"/>
</dbReference>
<gene>
    <name evidence="10" type="ORF">LZC95_39405</name>
</gene>
<organism evidence="10 11">
    <name type="scientific">Pendulispora brunnea</name>
    <dbReference type="NCBI Taxonomy" id="2905690"/>
    <lineage>
        <taxon>Bacteria</taxon>
        <taxon>Pseudomonadati</taxon>
        <taxon>Myxococcota</taxon>
        <taxon>Myxococcia</taxon>
        <taxon>Myxococcales</taxon>
        <taxon>Sorangiineae</taxon>
        <taxon>Pendulisporaceae</taxon>
        <taxon>Pendulispora</taxon>
    </lineage>
</organism>
<dbReference type="GO" id="GO:0004601">
    <property type="term" value="F:peroxidase activity"/>
    <property type="evidence" value="ECO:0007669"/>
    <property type="project" value="UniProtKB-KW"/>
</dbReference>
<evidence type="ECO:0000256" key="3">
    <source>
        <dbReference type="ARBA" id="ARBA00022723"/>
    </source>
</evidence>
<dbReference type="InterPro" id="IPR004852">
    <property type="entry name" value="Di-haem_cyt_c_peroxidsae"/>
</dbReference>
<sequence>MRREDVEMPHVGRWRRGARVSFLAVLILAGATAGAVSAQPQPAKPTPPQPPAQAAPPAASAPPILLGNGPHGAMPATEQLTKLPGLFPKEPDGAPPAGVADSFWKVLVPSDNAFDPKRVALGKKLYFDTRLSRDGTVSCATCHDVSRGFTDRRPTSEGVDGKLGRRNAPTSMNAMFFNTLFLDGRAASLEEQARLPIVNPIEMGMPDGAAVTKAIAAIPEYQRDFQAAYGRAVSYEDIGRAIAAFERTLVFLDAPFDRFTVGEATALSDDAKAGWALFNGKARCSTCHQFSSNSPIGTNNKFHNIGVSARHQDFNKLASKALASLEKSNTKETMDQMALETDLSELGRFVVTRNRSDIGGFKTSQLRNIGITSPYMHDGSMQTLWDVVDHYNKGGEANPFLDGGIEPLALSEREVDQVVAFLFTLTDRRFAEANQKEFDRQRAVAQKNRPFRDEALANRKKLPFEAQK</sequence>
<keyword evidence="5 6" id="KW-0408">Iron</keyword>
<feature type="signal peptide" evidence="8">
    <location>
        <begin position="1"/>
        <end position="38"/>
    </location>
</feature>
<evidence type="ECO:0000313" key="11">
    <source>
        <dbReference type="Proteomes" id="UP001379533"/>
    </source>
</evidence>
<evidence type="ECO:0000256" key="5">
    <source>
        <dbReference type="ARBA" id="ARBA00023004"/>
    </source>
</evidence>
<accession>A0ABZ2K1A1</accession>
<keyword evidence="11" id="KW-1185">Reference proteome</keyword>
<evidence type="ECO:0000259" key="9">
    <source>
        <dbReference type="PROSITE" id="PS51007"/>
    </source>
</evidence>
<dbReference type="InterPro" id="IPR009056">
    <property type="entry name" value="Cyt_c-like_dom"/>
</dbReference>
<feature type="domain" description="Cytochrome c" evidence="9">
    <location>
        <begin position="269"/>
        <end position="426"/>
    </location>
</feature>
<feature type="region of interest" description="Disordered" evidence="7">
    <location>
        <begin position="437"/>
        <end position="468"/>
    </location>
</feature>
<dbReference type="Proteomes" id="UP001379533">
    <property type="component" value="Chromosome"/>
</dbReference>
<name>A0ABZ2K1A1_9BACT</name>